<dbReference type="InterPro" id="IPR052345">
    <property type="entry name" value="Rad_response_metalloprotease"/>
</dbReference>
<proteinExistence type="predicted"/>
<dbReference type="PANTHER" id="PTHR43236">
    <property type="entry name" value="ANTITOXIN HIGA1"/>
    <property type="match status" value="1"/>
</dbReference>
<reference evidence="2" key="1">
    <citation type="journal article" date="2021" name="Proc. Natl. Acad. Sci. U.S.A.">
        <title>A Catalog of Tens of Thousands of Viruses from Human Metagenomes Reveals Hidden Associations with Chronic Diseases.</title>
        <authorList>
            <person name="Tisza M.J."/>
            <person name="Buck C.B."/>
        </authorList>
    </citation>
    <scope>NUCLEOTIDE SEQUENCE</scope>
    <source>
        <strain evidence="2">CtUSJ1</strain>
    </source>
</reference>
<accession>A0A8S5NEX5</accession>
<dbReference type="Pfam" id="PF06114">
    <property type="entry name" value="Peptidase_M78"/>
    <property type="match status" value="1"/>
</dbReference>
<protein>
    <submittedName>
        <fullName evidence="2">IrrE protein</fullName>
    </submittedName>
</protein>
<dbReference type="EMBL" id="BK015155">
    <property type="protein sequence ID" value="DAD93193.1"/>
    <property type="molecule type" value="Genomic_DNA"/>
</dbReference>
<evidence type="ECO:0000259" key="1">
    <source>
        <dbReference type="Pfam" id="PF06114"/>
    </source>
</evidence>
<feature type="domain" description="IrrE N-terminal-like" evidence="1">
    <location>
        <begin position="25"/>
        <end position="107"/>
    </location>
</feature>
<dbReference type="Gene3D" id="1.10.10.2910">
    <property type="match status" value="1"/>
</dbReference>
<dbReference type="InterPro" id="IPR010359">
    <property type="entry name" value="IrrE_HExxH"/>
</dbReference>
<evidence type="ECO:0000313" key="2">
    <source>
        <dbReference type="EMBL" id="DAD93193.1"/>
    </source>
</evidence>
<organism evidence="2">
    <name type="scientific">Podoviridae sp. ctUSJ1</name>
    <dbReference type="NCBI Taxonomy" id="2826558"/>
    <lineage>
        <taxon>Viruses</taxon>
        <taxon>Duplodnaviria</taxon>
        <taxon>Heunggongvirae</taxon>
        <taxon>Uroviricota</taxon>
        <taxon>Caudoviricetes</taxon>
    </lineage>
</organism>
<dbReference type="PANTHER" id="PTHR43236:SF1">
    <property type="entry name" value="BLL7220 PROTEIN"/>
    <property type="match status" value="1"/>
</dbReference>
<sequence>MFNMCSFVLDLINSHGSNEPRYIASKLNIKVIYKPLPACVSGVMIKPEIKKAIIINSRLSRRQQRMALAHQLGHIFLHKDYDLFKEIDADLRTKLEHDADTFAHTLLNKGVYHE</sequence>
<name>A0A8S5NEX5_9CAUD</name>